<dbReference type="RefSeq" id="WP_150417784.1">
    <property type="nucleotide sequence ID" value="NZ_VYRZ01000001.1"/>
</dbReference>
<keyword evidence="5" id="KW-1185">Reference proteome</keyword>
<evidence type="ECO:0000313" key="4">
    <source>
        <dbReference type="EMBL" id="KAA9089168.1"/>
    </source>
</evidence>
<evidence type="ECO:0000256" key="2">
    <source>
        <dbReference type="PROSITE-ProRule" id="PRU00335"/>
    </source>
</evidence>
<evidence type="ECO:0000256" key="1">
    <source>
        <dbReference type="ARBA" id="ARBA00023125"/>
    </source>
</evidence>
<dbReference type="OrthoDB" id="3210012at2"/>
<dbReference type="GO" id="GO:0003677">
    <property type="term" value="F:DNA binding"/>
    <property type="evidence" value="ECO:0007669"/>
    <property type="project" value="UniProtKB-UniRule"/>
</dbReference>
<name>A0A5J5ITG9_9MICO</name>
<proteinExistence type="predicted"/>
<gene>
    <name evidence="4" type="ORF">F6B42_01320</name>
</gene>
<comment type="caution">
    <text evidence="4">The sequence shown here is derived from an EMBL/GenBank/DDBJ whole genome shotgun (WGS) entry which is preliminary data.</text>
</comment>
<feature type="DNA-binding region" description="H-T-H motif" evidence="2">
    <location>
        <begin position="28"/>
        <end position="47"/>
    </location>
</feature>
<evidence type="ECO:0000313" key="5">
    <source>
        <dbReference type="Proteomes" id="UP000327039"/>
    </source>
</evidence>
<accession>A0A5J5ITG9</accession>
<dbReference type="Gene3D" id="1.10.357.10">
    <property type="entry name" value="Tetracycline Repressor, domain 2"/>
    <property type="match status" value="1"/>
</dbReference>
<dbReference type="Proteomes" id="UP000327039">
    <property type="component" value="Unassembled WGS sequence"/>
</dbReference>
<protein>
    <submittedName>
        <fullName evidence="4">TetR family transcriptional regulator</fullName>
    </submittedName>
</protein>
<dbReference type="InterPro" id="IPR009057">
    <property type="entry name" value="Homeodomain-like_sf"/>
</dbReference>
<dbReference type="SUPFAM" id="SSF46689">
    <property type="entry name" value="Homeodomain-like"/>
    <property type="match status" value="1"/>
</dbReference>
<dbReference type="PROSITE" id="PS50977">
    <property type="entry name" value="HTH_TETR_2"/>
    <property type="match status" value="1"/>
</dbReference>
<dbReference type="AlphaFoldDB" id="A0A5J5ITG9"/>
<feature type="domain" description="HTH tetR-type" evidence="3">
    <location>
        <begin position="6"/>
        <end position="65"/>
    </location>
</feature>
<sequence>MRSDLKRNKLALLEAAGEIVRADPGALTMQAVAARAGVAASTAWRHFSGLEDLMHAFAYQQAADLRGFADRADGSPSFMDTVAEWVRIVLRSGPALVHFRSRRGFLERTAASDDILVVADEAWRPALGELLRSCGLGDDALPTAKFLANSVLDPREILDLHQHARMDVDHIVVHLSGAVGGALRGWAASGAPHIGHG</sequence>
<organism evidence="4 5">
    <name type="scientific">Microbacterium radiodurans</name>
    <dbReference type="NCBI Taxonomy" id="661398"/>
    <lineage>
        <taxon>Bacteria</taxon>
        <taxon>Bacillati</taxon>
        <taxon>Actinomycetota</taxon>
        <taxon>Actinomycetes</taxon>
        <taxon>Micrococcales</taxon>
        <taxon>Microbacteriaceae</taxon>
        <taxon>Microbacterium</taxon>
    </lineage>
</organism>
<dbReference type="EMBL" id="VYRZ01000001">
    <property type="protein sequence ID" value="KAA9089168.1"/>
    <property type="molecule type" value="Genomic_DNA"/>
</dbReference>
<dbReference type="Pfam" id="PF00440">
    <property type="entry name" value="TetR_N"/>
    <property type="match status" value="1"/>
</dbReference>
<keyword evidence="1 2" id="KW-0238">DNA-binding</keyword>
<dbReference type="InterPro" id="IPR001647">
    <property type="entry name" value="HTH_TetR"/>
</dbReference>
<reference evidence="5" key="1">
    <citation type="submission" date="2019-09" db="EMBL/GenBank/DDBJ databases">
        <title>Mumia zhuanghuii sp. nov. isolated from the intestinal contents of plateau pika (Ochotona curzoniae) in the Qinghai-Tibet plateau of China.</title>
        <authorList>
            <person name="Tian Z."/>
        </authorList>
    </citation>
    <scope>NUCLEOTIDE SEQUENCE [LARGE SCALE GENOMIC DNA]</scope>
    <source>
        <strain evidence="5">DSM 25564</strain>
    </source>
</reference>
<evidence type="ECO:0000259" key="3">
    <source>
        <dbReference type="PROSITE" id="PS50977"/>
    </source>
</evidence>